<dbReference type="RefSeq" id="WP_147231845.1">
    <property type="nucleotide sequence ID" value="NZ_VOSB01000017.1"/>
</dbReference>
<accession>A0A5C7BEJ8</accession>
<dbReference type="OrthoDB" id="821805at2"/>
<sequence>MIKFFRKIRQNMLTENKFSKYLLYAIGEIILVVIGILIALSINNWNELRKTNNNQEKYLKLLKVESLKNLNEVNRYKDLVTNMNSSQLTAMNLIDANHDTLSESYLSKTIFEVIKNTFSFDYENSTLSELKNSGELKNVRNDSLRKYLTALEPRVLKIKQQEQDVEENHGEFTEYLKTRISYRKLLIETDSETFVGISNSTKPRKSNILILKNEEFENRLLTYTLSTQNLIENHYPTLENHLKKIINIIEKELNK</sequence>
<dbReference type="AlphaFoldDB" id="A0A5C7BEJ8"/>
<proteinExistence type="predicted"/>
<organism evidence="2 3">
    <name type="scientific">Psychroserpens burtonensis</name>
    <dbReference type="NCBI Taxonomy" id="49278"/>
    <lineage>
        <taxon>Bacteria</taxon>
        <taxon>Pseudomonadati</taxon>
        <taxon>Bacteroidota</taxon>
        <taxon>Flavobacteriia</taxon>
        <taxon>Flavobacteriales</taxon>
        <taxon>Flavobacteriaceae</taxon>
        <taxon>Psychroserpens</taxon>
    </lineage>
</organism>
<keyword evidence="3" id="KW-1185">Reference proteome</keyword>
<evidence type="ECO:0000313" key="3">
    <source>
        <dbReference type="Proteomes" id="UP000321938"/>
    </source>
</evidence>
<dbReference type="Pfam" id="PF19578">
    <property type="entry name" value="DUF6090"/>
    <property type="match status" value="1"/>
</dbReference>
<reference evidence="2 3" key="1">
    <citation type="submission" date="2019-08" db="EMBL/GenBank/DDBJ databases">
        <title>Genome of Psychroserpens burtonensis ACAM 167.</title>
        <authorList>
            <person name="Bowman J.P."/>
        </authorList>
    </citation>
    <scope>NUCLEOTIDE SEQUENCE [LARGE SCALE GENOMIC DNA]</scope>
    <source>
        <strain evidence="2 3">ACAM 167</strain>
    </source>
</reference>
<keyword evidence="1" id="KW-0472">Membrane</keyword>
<evidence type="ECO:0000313" key="2">
    <source>
        <dbReference type="EMBL" id="TXE16602.1"/>
    </source>
</evidence>
<keyword evidence="1" id="KW-0812">Transmembrane</keyword>
<protein>
    <submittedName>
        <fullName evidence="2">Uncharacterized protein</fullName>
    </submittedName>
</protein>
<dbReference type="InterPro" id="IPR045749">
    <property type="entry name" value="DUF6090"/>
</dbReference>
<gene>
    <name evidence="2" type="ORF">ES692_12565</name>
</gene>
<evidence type="ECO:0000256" key="1">
    <source>
        <dbReference type="SAM" id="Phobius"/>
    </source>
</evidence>
<keyword evidence="1" id="KW-1133">Transmembrane helix</keyword>
<name>A0A5C7BEJ8_9FLAO</name>
<dbReference type="STRING" id="1123037.GCA_000425305_02557"/>
<dbReference type="EMBL" id="VOSB01000017">
    <property type="protein sequence ID" value="TXE16602.1"/>
    <property type="molecule type" value="Genomic_DNA"/>
</dbReference>
<comment type="caution">
    <text evidence="2">The sequence shown here is derived from an EMBL/GenBank/DDBJ whole genome shotgun (WGS) entry which is preliminary data.</text>
</comment>
<dbReference type="Proteomes" id="UP000321938">
    <property type="component" value="Unassembled WGS sequence"/>
</dbReference>
<feature type="transmembrane region" description="Helical" evidence="1">
    <location>
        <begin position="21"/>
        <end position="42"/>
    </location>
</feature>